<dbReference type="EMBL" id="GBRH01169898">
    <property type="protein sequence ID" value="JAE27998.1"/>
    <property type="molecule type" value="Transcribed_RNA"/>
</dbReference>
<evidence type="ECO:0000313" key="1">
    <source>
        <dbReference type="EMBL" id="JAE27998.1"/>
    </source>
</evidence>
<reference evidence="1" key="2">
    <citation type="journal article" date="2015" name="Data Brief">
        <title>Shoot transcriptome of the giant reed, Arundo donax.</title>
        <authorList>
            <person name="Barrero R.A."/>
            <person name="Guerrero F.D."/>
            <person name="Moolhuijzen P."/>
            <person name="Goolsby J.A."/>
            <person name="Tidwell J."/>
            <person name="Bellgard S.E."/>
            <person name="Bellgard M.I."/>
        </authorList>
    </citation>
    <scope>NUCLEOTIDE SEQUENCE</scope>
    <source>
        <tissue evidence="1">Shoot tissue taken approximately 20 cm above the soil surface</tissue>
    </source>
</reference>
<sequence>MEPTKHSWRGRPLIFERPILKAWPSSTPSKPVFSLRPIRYLHPRWVAKAQACIPCLADEGWCHVHGGPSLSTRR</sequence>
<dbReference type="AlphaFoldDB" id="A0A0A9H548"/>
<proteinExistence type="predicted"/>
<organism evidence="1">
    <name type="scientific">Arundo donax</name>
    <name type="common">Giant reed</name>
    <name type="synonym">Donax arundinaceus</name>
    <dbReference type="NCBI Taxonomy" id="35708"/>
    <lineage>
        <taxon>Eukaryota</taxon>
        <taxon>Viridiplantae</taxon>
        <taxon>Streptophyta</taxon>
        <taxon>Embryophyta</taxon>
        <taxon>Tracheophyta</taxon>
        <taxon>Spermatophyta</taxon>
        <taxon>Magnoliopsida</taxon>
        <taxon>Liliopsida</taxon>
        <taxon>Poales</taxon>
        <taxon>Poaceae</taxon>
        <taxon>PACMAD clade</taxon>
        <taxon>Arundinoideae</taxon>
        <taxon>Arundineae</taxon>
        <taxon>Arundo</taxon>
    </lineage>
</organism>
<accession>A0A0A9H548</accession>
<name>A0A0A9H548_ARUDO</name>
<protein>
    <submittedName>
        <fullName evidence="1">Uncharacterized protein</fullName>
    </submittedName>
</protein>
<reference evidence="1" key="1">
    <citation type="submission" date="2014-09" db="EMBL/GenBank/DDBJ databases">
        <authorList>
            <person name="Magalhaes I.L.F."/>
            <person name="Oliveira U."/>
            <person name="Santos F.R."/>
            <person name="Vidigal T.H.D.A."/>
            <person name="Brescovit A.D."/>
            <person name="Santos A.J."/>
        </authorList>
    </citation>
    <scope>NUCLEOTIDE SEQUENCE</scope>
    <source>
        <tissue evidence="1">Shoot tissue taken approximately 20 cm above the soil surface</tissue>
    </source>
</reference>